<keyword evidence="1" id="KW-0175">Coiled coil</keyword>
<dbReference type="AlphaFoldDB" id="A0AA38I6N6"/>
<dbReference type="InterPro" id="IPR046349">
    <property type="entry name" value="C1-like_sf"/>
</dbReference>
<protein>
    <submittedName>
        <fullName evidence="2">Uncharacterized protein</fullName>
    </submittedName>
</protein>
<organism evidence="2 3">
    <name type="scientific">Zophobas morio</name>
    <dbReference type="NCBI Taxonomy" id="2755281"/>
    <lineage>
        <taxon>Eukaryota</taxon>
        <taxon>Metazoa</taxon>
        <taxon>Ecdysozoa</taxon>
        <taxon>Arthropoda</taxon>
        <taxon>Hexapoda</taxon>
        <taxon>Insecta</taxon>
        <taxon>Pterygota</taxon>
        <taxon>Neoptera</taxon>
        <taxon>Endopterygota</taxon>
        <taxon>Coleoptera</taxon>
        <taxon>Polyphaga</taxon>
        <taxon>Cucujiformia</taxon>
        <taxon>Tenebrionidae</taxon>
        <taxon>Zophobas</taxon>
    </lineage>
</organism>
<evidence type="ECO:0000313" key="3">
    <source>
        <dbReference type="Proteomes" id="UP001168821"/>
    </source>
</evidence>
<feature type="coiled-coil region" evidence="1">
    <location>
        <begin position="110"/>
        <end position="137"/>
    </location>
</feature>
<dbReference type="EMBL" id="JALNTZ010000006">
    <property type="protein sequence ID" value="KAJ3650005.1"/>
    <property type="molecule type" value="Genomic_DNA"/>
</dbReference>
<proteinExistence type="predicted"/>
<dbReference type="Proteomes" id="UP001168821">
    <property type="component" value="Unassembled WGS sequence"/>
</dbReference>
<sequence length="356" mass="40925">MRVLSVLCDIMSELMMSQSADAFSNRSIIPCKKCKIIPVTGLKCIVCGSLNHPSCVKLLKNVKYISDTQIKCCDSAENATKNDNEPLIAMQKERPVCLEDIVINRVCSAMQPLLEEIKELREEVRILKDSNIELIRLFTNDKKKVSNRKEEAVALPKKNLMDPEDTYGSVAHKNEPKQPISRFDIKSQDKVAVRNPKNKNKQIPTDITQQTKEPWFLTVDEENHTDTSHENPWIEQKSRRRIRSKKQPTIIGISKTNDVNTGFKSSYVKRAWYYVGKVDNDTNINEIKTYICEKLSSEDVIVDKLPTKGTFQSFRIGVKFIYKDNLLKEDFWPEGIIVRRFNFSSKTFLEDPTKSA</sequence>
<reference evidence="2" key="1">
    <citation type="journal article" date="2023" name="G3 (Bethesda)">
        <title>Whole genome assemblies of Zophobas morio and Tenebrio molitor.</title>
        <authorList>
            <person name="Kaur S."/>
            <person name="Stinson S.A."/>
            <person name="diCenzo G.C."/>
        </authorList>
    </citation>
    <scope>NUCLEOTIDE SEQUENCE</scope>
    <source>
        <strain evidence="2">QUZm001</strain>
    </source>
</reference>
<dbReference type="SUPFAM" id="SSF57889">
    <property type="entry name" value="Cysteine-rich domain"/>
    <property type="match status" value="1"/>
</dbReference>
<evidence type="ECO:0000313" key="2">
    <source>
        <dbReference type="EMBL" id="KAJ3650005.1"/>
    </source>
</evidence>
<evidence type="ECO:0000256" key="1">
    <source>
        <dbReference type="SAM" id="Coils"/>
    </source>
</evidence>
<accession>A0AA38I6N6</accession>
<name>A0AA38I6N6_9CUCU</name>
<comment type="caution">
    <text evidence="2">The sequence shown here is derived from an EMBL/GenBank/DDBJ whole genome shotgun (WGS) entry which is preliminary data.</text>
</comment>
<keyword evidence="3" id="KW-1185">Reference proteome</keyword>
<gene>
    <name evidence="2" type="ORF">Zmor_021718</name>
</gene>